<reference evidence="2 3" key="1">
    <citation type="journal article" date="2020" name="Mol. Biol. Evol.">
        <title>Distinct Expression and Methylation Patterns for Genes with Different Fates following a Single Whole-Genome Duplication in Flowering Plants.</title>
        <authorList>
            <person name="Shi T."/>
            <person name="Rahmani R.S."/>
            <person name="Gugger P.F."/>
            <person name="Wang M."/>
            <person name="Li H."/>
            <person name="Zhang Y."/>
            <person name="Li Z."/>
            <person name="Wang Q."/>
            <person name="Van de Peer Y."/>
            <person name="Marchal K."/>
            <person name="Chen J."/>
        </authorList>
    </citation>
    <scope>NUCLEOTIDE SEQUENCE [LARGE SCALE GENOMIC DNA]</scope>
    <source>
        <tissue evidence="2">Leaf</tissue>
    </source>
</reference>
<dbReference type="EMBL" id="DUZY01000001">
    <property type="protein sequence ID" value="DAD18242.1"/>
    <property type="molecule type" value="Genomic_DNA"/>
</dbReference>
<accession>A0A822XEC4</accession>
<proteinExistence type="predicted"/>
<feature type="compositionally biased region" description="Basic and acidic residues" evidence="1">
    <location>
        <begin position="97"/>
        <end position="107"/>
    </location>
</feature>
<dbReference type="AlphaFoldDB" id="A0A822XEC4"/>
<protein>
    <submittedName>
        <fullName evidence="2">Uncharacterized protein</fullName>
    </submittedName>
</protein>
<feature type="region of interest" description="Disordered" evidence="1">
    <location>
        <begin position="88"/>
        <end position="107"/>
    </location>
</feature>
<name>A0A822XEC4_NELNU</name>
<evidence type="ECO:0000313" key="3">
    <source>
        <dbReference type="Proteomes" id="UP000607653"/>
    </source>
</evidence>
<evidence type="ECO:0000313" key="2">
    <source>
        <dbReference type="EMBL" id="DAD18242.1"/>
    </source>
</evidence>
<keyword evidence="3" id="KW-1185">Reference proteome</keyword>
<dbReference type="Proteomes" id="UP000607653">
    <property type="component" value="Unassembled WGS sequence"/>
</dbReference>
<organism evidence="2 3">
    <name type="scientific">Nelumbo nucifera</name>
    <name type="common">Sacred lotus</name>
    <dbReference type="NCBI Taxonomy" id="4432"/>
    <lineage>
        <taxon>Eukaryota</taxon>
        <taxon>Viridiplantae</taxon>
        <taxon>Streptophyta</taxon>
        <taxon>Embryophyta</taxon>
        <taxon>Tracheophyta</taxon>
        <taxon>Spermatophyta</taxon>
        <taxon>Magnoliopsida</taxon>
        <taxon>Proteales</taxon>
        <taxon>Nelumbonaceae</taxon>
        <taxon>Nelumbo</taxon>
    </lineage>
</organism>
<comment type="caution">
    <text evidence="2">The sequence shown here is derived from an EMBL/GenBank/DDBJ whole genome shotgun (WGS) entry which is preliminary data.</text>
</comment>
<sequence>MGVVARVTARKGPMSSVAFLSDFSPFCCLVSRGSLFMTSPKTETAILGPVQRQFRVEQSPKTPPFSHRFAVLFMIDSHRIAAPAQVYVRHQRHRQRRGAESAAKRDT</sequence>
<gene>
    <name evidence="2" type="ORF">HUJ06_019705</name>
</gene>
<evidence type="ECO:0000256" key="1">
    <source>
        <dbReference type="SAM" id="MobiDB-lite"/>
    </source>
</evidence>